<dbReference type="Proteomes" id="UP000191342">
    <property type="component" value="Unassembled WGS sequence"/>
</dbReference>
<organism evidence="2 3">
    <name type="scientific">Penicillium flavigenum</name>
    <dbReference type="NCBI Taxonomy" id="254877"/>
    <lineage>
        <taxon>Eukaryota</taxon>
        <taxon>Fungi</taxon>
        <taxon>Dikarya</taxon>
        <taxon>Ascomycota</taxon>
        <taxon>Pezizomycotina</taxon>
        <taxon>Eurotiomycetes</taxon>
        <taxon>Eurotiomycetidae</taxon>
        <taxon>Eurotiales</taxon>
        <taxon>Aspergillaceae</taxon>
        <taxon>Penicillium</taxon>
    </lineage>
</organism>
<dbReference type="GO" id="GO:0004672">
    <property type="term" value="F:protein kinase activity"/>
    <property type="evidence" value="ECO:0007669"/>
    <property type="project" value="InterPro"/>
</dbReference>
<name>A0A1V6TGU9_9EURO</name>
<dbReference type="InterPro" id="IPR011009">
    <property type="entry name" value="Kinase-like_dom_sf"/>
</dbReference>
<dbReference type="STRING" id="254877.A0A1V6TGU9"/>
<sequence length="270" mass="29243">MNGGSRSAASVSASVEDASGTSKTLRGIWGYIAPELHGVIERGSPFASDIWALGHIAFQLLTKELAFKYLGSLVNYVTQAGEFPIGLLSKSSALSVEFITSLMCPTPDSRMTAAMAISHTWIGSELSLSGSENDTSPYTQELCAITTTTGTSATWNTKPSDSEANILAYTQDLPTDTLMTENSLSQNTNRFSPAQEIVDHIPNNKIGPHCVDIRLWLAFNILNLTEPMNIRLTFSRNGEWLVVPGGNQAKLWNTLDRTTVGMPIDQAENV</sequence>
<keyword evidence="3" id="KW-1185">Reference proteome</keyword>
<dbReference type="InterPro" id="IPR000719">
    <property type="entry name" value="Prot_kinase_dom"/>
</dbReference>
<accession>A0A1V6TGU9</accession>
<dbReference type="GO" id="GO:0005524">
    <property type="term" value="F:ATP binding"/>
    <property type="evidence" value="ECO:0007669"/>
    <property type="project" value="InterPro"/>
</dbReference>
<dbReference type="SUPFAM" id="SSF56112">
    <property type="entry name" value="Protein kinase-like (PK-like)"/>
    <property type="match status" value="1"/>
</dbReference>
<reference evidence="3" key="1">
    <citation type="journal article" date="2017" name="Nat. Microbiol.">
        <title>Global analysis of biosynthetic gene clusters reveals vast potential of secondary metabolite production in Penicillium species.</title>
        <authorList>
            <person name="Nielsen J.C."/>
            <person name="Grijseels S."/>
            <person name="Prigent S."/>
            <person name="Ji B."/>
            <person name="Dainat J."/>
            <person name="Nielsen K.F."/>
            <person name="Frisvad J.C."/>
            <person name="Workman M."/>
            <person name="Nielsen J."/>
        </authorList>
    </citation>
    <scope>NUCLEOTIDE SEQUENCE [LARGE SCALE GENOMIC DNA]</scope>
    <source>
        <strain evidence="3">IBT 14082</strain>
    </source>
</reference>
<dbReference type="Gene3D" id="1.10.510.10">
    <property type="entry name" value="Transferase(Phosphotransferase) domain 1"/>
    <property type="match status" value="1"/>
</dbReference>
<dbReference type="OrthoDB" id="10252171at2759"/>
<gene>
    <name evidence="2" type="ORF">PENFLA_c009G00776</name>
</gene>
<evidence type="ECO:0000313" key="3">
    <source>
        <dbReference type="Proteomes" id="UP000191342"/>
    </source>
</evidence>
<evidence type="ECO:0000313" key="2">
    <source>
        <dbReference type="EMBL" id="OQE24823.1"/>
    </source>
</evidence>
<dbReference type="AlphaFoldDB" id="A0A1V6TGU9"/>
<dbReference type="EMBL" id="MLQL01000009">
    <property type="protein sequence ID" value="OQE24823.1"/>
    <property type="molecule type" value="Genomic_DNA"/>
</dbReference>
<protein>
    <recommendedName>
        <fullName evidence="1">Protein kinase domain-containing protein</fullName>
    </recommendedName>
</protein>
<dbReference type="Pfam" id="PF00069">
    <property type="entry name" value="Pkinase"/>
    <property type="match status" value="1"/>
</dbReference>
<evidence type="ECO:0000259" key="1">
    <source>
        <dbReference type="PROSITE" id="PS50011"/>
    </source>
</evidence>
<feature type="domain" description="Protein kinase" evidence="1">
    <location>
        <begin position="1"/>
        <end position="122"/>
    </location>
</feature>
<comment type="caution">
    <text evidence="2">The sequence shown here is derived from an EMBL/GenBank/DDBJ whole genome shotgun (WGS) entry which is preliminary data.</text>
</comment>
<proteinExistence type="predicted"/>
<dbReference type="PROSITE" id="PS50011">
    <property type="entry name" value="PROTEIN_KINASE_DOM"/>
    <property type="match status" value="1"/>
</dbReference>